<proteinExistence type="predicted"/>
<accession>R7YIU7</accession>
<organism evidence="1 2">
    <name type="scientific">Coniosporium apollinis (strain CBS 100218)</name>
    <name type="common">Rock-inhabiting black yeast</name>
    <dbReference type="NCBI Taxonomy" id="1168221"/>
    <lineage>
        <taxon>Eukaryota</taxon>
        <taxon>Fungi</taxon>
        <taxon>Dikarya</taxon>
        <taxon>Ascomycota</taxon>
        <taxon>Pezizomycotina</taxon>
        <taxon>Dothideomycetes</taxon>
        <taxon>Dothideomycetes incertae sedis</taxon>
        <taxon>Coniosporium</taxon>
    </lineage>
</organism>
<dbReference type="EMBL" id="JH767557">
    <property type="protein sequence ID" value="EON61835.1"/>
    <property type="molecule type" value="Genomic_DNA"/>
</dbReference>
<dbReference type="RefSeq" id="XP_007777152.1">
    <property type="nucleotide sequence ID" value="XM_007778962.1"/>
</dbReference>
<dbReference type="GeneID" id="19898364"/>
<dbReference type="AlphaFoldDB" id="R7YIU7"/>
<name>R7YIU7_CONA1</name>
<dbReference type="Proteomes" id="UP000016924">
    <property type="component" value="Unassembled WGS sequence"/>
</dbReference>
<evidence type="ECO:0000313" key="2">
    <source>
        <dbReference type="Proteomes" id="UP000016924"/>
    </source>
</evidence>
<keyword evidence="2" id="KW-1185">Reference proteome</keyword>
<evidence type="ECO:0000313" key="1">
    <source>
        <dbReference type="EMBL" id="EON61835.1"/>
    </source>
</evidence>
<gene>
    <name evidence="1" type="ORF">W97_01053</name>
</gene>
<sequence>MSDIIMGESTTAGPATFNPQQETLLRALPDGDRALMKALMAIDQLQDETHRKSPLLKFPKLTHEAGLTVLMAMPYEVKSGLLQGNLLSTPGIEDLLPDQDRPPFPLPSHAERIAELESADRQRLSHCQEQHARDKEGLRRLRELDARLGEYLEDMQKLNALRRNSSGRGQDYGAASCRTGRETLGF</sequence>
<protein>
    <submittedName>
        <fullName evidence="1">Uncharacterized protein</fullName>
    </submittedName>
</protein>
<dbReference type="HOGENOM" id="CLU_1454309_0_0_1"/>
<reference evidence="2" key="1">
    <citation type="submission" date="2012-06" db="EMBL/GenBank/DDBJ databases">
        <title>The genome sequence of Coniosporium apollinis CBS 100218.</title>
        <authorList>
            <consortium name="The Broad Institute Genome Sequencing Platform"/>
            <person name="Cuomo C."/>
            <person name="Gorbushina A."/>
            <person name="Noack S."/>
            <person name="Walker B."/>
            <person name="Young S.K."/>
            <person name="Zeng Q."/>
            <person name="Gargeya S."/>
            <person name="Fitzgerald M."/>
            <person name="Haas B."/>
            <person name="Abouelleil A."/>
            <person name="Alvarado L."/>
            <person name="Arachchi H.M."/>
            <person name="Berlin A.M."/>
            <person name="Chapman S.B."/>
            <person name="Goldberg J."/>
            <person name="Griggs A."/>
            <person name="Gujja S."/>
            <person name="Hansen M."/>
            <person name="Howarth C."/>
            <person name="Imamovic A."/>
            <person name="Larimer J."/>
            <person name="McCowan C."/>
            <person name="Montmayeur A."/>
            <person name="Murphy C."/>
            <person name="Neiman D."/>
            <person name="Pearson M."/>
            <person name="Priest M."/>
            <person name="Roberts A."/>
            <person name="Saif S."/>
            <person name="Shea T."/>
            <person name="Sisk P."/>
            <person name="Sykes S."/>
            <person name="Wortman J."/>
            <person name="Nusbaum C."/>
            <person name="Birren B."/>
        </authorList>
    </citation>
    <scope>NUCLEOTIDE SEQUENCE [LARGE SCALE GENOMIC DNA]</scope>
    <source>
        <strain evidence="2">CBS 100218</strain>
    </source>
</reference>